<sequence>MMKAPRFLAVFLVTMVASFGVAYTQAEAAPIKILSNSYHASGNVSSTITQLLGRAYTSDEFVIHMTSTDSSYAGNSVSAAISTSATRYNLSSVVVPNQAPYNLYTSSFTGYPGDTVNEYNYSATYDIANNYAFSNSPATAWTAVPPAFFIAPGITSYPSSYGVEWKLDQTIFCSTSLSCLTGANAGMISVLRYLHSTSTPAWNWFDTKAALRQTGTNWATGYDRTTYGFGQVNYTTANALTSSQILLQPPAVTVATSTGRISFTVYPFKQTRRVKEVLFQFPSNPGFQADELTLAGIEALGGTKITEYAGTTATTTTPFFTAITNAYFVWLTADNATDASASFSRIDTYAIKGPASQNEVHFNSAFDITSPANNAMSVTQSPTFAWDAADSYLGISKYQLFIDGVLDKDNIAGTSATPTSNLSEGTHTWYVKAINGGGNATTTTSTPIININTAYSAGYTFYVDNVLGSDNNTGTQALPWATLVKAGNTALAGDTVVIIKNAGVPYRETLATFNNGTSGSLITFRGVDASSKPEIWGITGISSGWSVYGGGNASTYQYATTTEVKVLATGASIALLTKKTQGSAAATLNPGEWFWVSDVLYYRLASGEVMGSIQIEAASRDFGVSSSEDYILFQNLIVRYANLAAFYLVGSTAVAQGVEAYDSYEGMDIGGSNITVRYSIVARNVTDGINLPYPANSRTYNSLVYGNGTIGLMFSAFTGTVLTIKNVIAVANSSYSFGKGWIFGAPTFVTGNNLWDLAGDATWDTNKGTSNQELIDPLLISPASNNFALEPLSPAIDTGTTGSGATTDILGNPIYGTPDIGPYEYQPPYTIGTHDIDITGPVRLYSNGKYRYTSATTTGTSASFNVTPVGGFPSGDYSEFLNISISTWNTSGDYAKTWTETSTTATSTLHTIGNLKANTYYNILVDSTQYASMLTDGSGQGTFTYAGGYSTHTFDVTEDTGTPVAATATPAAAVSSSSQTFTWAAASDPSGIAKYQLYTDGALKVDDITGTQTEATGFSCGTHTWYIRAIDNAGNSTDTSTQSFDVTCAGGIFTGPASSLPGYVAPRMQTVTEGVVTYLDIPVTPVSTATPTTPTAIQSTASATPSFVRTLKRGSKGNDVTLLQTFLKKDLTLYPEGLVTSFFGPATERAIQRFQKKYNIVSSGTPTTTGYGALGPKTRKALQGLVAE</sequence>
<dbReference type="InterPro" id="IPR036366">
    <property type="entry name" value="PGBDSf"/>
</dbReference>
<dbReference type="Pfam" id="PF13229">
    <property type="entry name" value="Beta_helix"/>
    <property type="match status" value="1"/>
</dbReference>
<accession>A0A1G2SFY0</accession>
<evidence type="ECO:0000313" key="5">
    <source>
        <dbReference type="Proteomes" id="UP000177987"/>
    </source>
</evidence>
<evidence type="ECO:0000259" key="3">
    <source>
        <dbReference type="Pfam" id="PF13229"/>
    </source>
</evidence>
<organism evidence="4 5">
    <name type="scientific">Candidatus Yonathbacteria bacterium RIFCSPLOWO2_01_FULL_47_33b</name>
    <dbReference type="NCBI Taxonomy" id="1802727"/>
    <lineage>
        <taxon>Bacteria</taxon>
        <taxon>Candidatus Yonathiibacteriota</taxon>
    </lineage>
</organism>
<gene>
    <name evidence="4" type="ORF">A2937_00440</name>
</gene>
<dbReference type="Gene3D" id="2.160.20.10">
    <property type="entry name" value="Single-stranded right-handed beta-helix, Pectin lyase-like"/>
    <property type="match status" value="1"/>
</dbReference>
<dbReference type="InterPro" id="IPR012334">
    <property type="entry name" value="Pectin_lyas_fold"/>
</dbReference>
<name>A0A1G2SFY0_9BACT</name>
<feature type="chain" id="PRO_5009584434" evidence="1">
    <location>
        <begin position="23"/>
        <end position="1188"/>
    </location>
</feature>
<protein>
    <submittedName>
        <fullName evidence="4">Uncharacterized protein</fullName>
    </submittedName>
</protein>
<dbReference type="InterPro" id="IPR036365">
    <property type="entry name" value="PGBD-like_sf"/>
</dbReference>
<dbReference type="Pfam" id="PF01471">
    <property type="entry name" value="PG_binding_1"/>
    <property type="match status" value="1"/>
</dbReference>
<dbReference type="STRING" id="1802727.A2937_00440"/>
<dbReference type="InterPro" id="IPR002477">
    <property type="entry name" value="Peptidoglycan-bd-like"/>
</dbReference>
<feature type="domain" description="Peptidoglycan binding-like" evidence="2">
    <location>
        <begin position="1117"/>
        <end position="1167"/>
    </location>
</feature>
<reference evidence="4 5" key="1">
    <citation type="journal article" date="2016" name="Nat. Commun.">
        <title>Thousands of microbial genomes shed light on interconnected biogeochemical processes in an aquifer system.</title>
        <authorList>
            <person name="Anantharaman K."/>
            <person name="Brown C.T."/>
            <person name="Hug L.A."/>
            <person name="Sharon I."/>
            <person name="Castelle C.J."/>
            <person name="Probst A.J."/>
            <person name="Thomas B.C."/>
            <person name="Singh A."/>
            <person name="Wilkins M.J."/>
            <person name="Karaoz U."/>
            <person name="Brodie E.L."/>
            <person name="Williams K.H."/>
            <person name="Hubbard S.S."/>
            <person name="Banfield J.F."/>
        </authorList>
    </citation>
    <scope>NUCLEOTIDE SEQUENCE [LARGE SCALE GENOMIC DNA]</scope>
</reference>
<dbReference type="SUPFAM" id="SSF51126">
    <property type="entry name" value="Pectin lyase-like"/>
    <property type="match status" value="1"/>
</dbReference>
<dbReference type="InterPro" id="IPR059226">
    <property type="entry name" value="Choice_anch_Q_dom"/>
</dbReference>
<dbReference type="InterPro" id="IPR013783">
    <property type="entry name" value="Ig-like_fold"/>
</dbReference>
<dbReference type="Proteomes" id="UP000177987">
    <property type="component" value="Unassembled WGS sequence"/>
</dbReference>
<keyword evidence="1" id="KW-0732">Signal</keyword>
<dbReference type="Gene3D" id="1.10.101.10">
    <property type="entry name" value="PGBD-like superfamily/PGBD"/>
    <property type="match status" value="1"/>
</dbReference>
<dbReference type="NCBIfam" id="NF041518">
    <property type="entry name" value="choice_anch_Q"/>
    <property type="match status" value="1"/>
</dbReference>
<dbReference type="AlphaFoldDB" id="A0A1G2SFY0"/>
<dbReference type="SUPFAM" id="SSF47090">
    <property type="entry name" value="PGBD-like"/>
    <property type="match status" value="1"/>
</dbReference>
<feature type="signal peptide" evidence="1">
    <location>
        <begin position="1"/>
        <end position="22"/>
    </location>
</feature>
<feature type="domain" description="Right handed beta helix" evidence="3">
    <location>
        <begin position="631"/>
        <end position="736"/>
    </location>
</feature>
<dbReference type="EMBL" id="MHUW01000009">
    <property type="protein sequence ID" value="OHA83960.1"/>
    <property type="molecule type" value="Genomic_DNA"/>
</dbReference>
<evidence type="ECO:0000259" key="2">
    <source>
        <dbReference type="Pfam" id="PF01471"/>
    </source>
</evidence>
<evidence type="ECO:0000256" key="1">
    <source>
        <dbReference type="SAM" id="SignalP"/>
    </source>
</evidence>
<comment type="caution">
    <text evidence="4">The sequence shown here is derived from an EMBL/GenBank/DDBJ whole genome shotgun (WGS) entry which is preliminary data.</text>
</comment>
<proteinExistence type="predicted"/>
<dbReference type="Gene3D" id="2.60.40.10">
    <property type="entry name" value="Immunoglobulins"/>
    <property type="match status" value="2"/>
</dbReference>
<evidence type="ECO:0000313" key="4">
    <source>
        <dbReference type="EMBL" id="OHA83960.1"/>
    </source>
</evidence>
<dbReference type="InterPro" id="IPR011050">
    <property type="entry name" value="Pectin_lyase_fold/virulence"/>
</dbReference>
<dbReference type="InterPro" id="IPR039448">
    <property type="entry name" value="Beta_helix"/>
</dbReference>